<gene>
    <name evidence="12" type="ORF">E5161_07385</name>
</gene>
<dbReference type="InterPro" id="IPR017871">
    <property type="entry name" value="ABC_transporter-like_CS"/>
</dbReference>
<dbReference type="AlphaFoldDB" id="A0A4U0FCP8"/>
<dbReference type="PROSITE" id="PS00211">
    <property type="entry name" value="ABC_TRANSPORTER_1"/>
    <property type="match status" value="1"/>
</dbReference>
<dbReference type="InterPro" id="IPR027417">
    <property type="entry name" value="P-loop_NTPase"/>
</dbReference>
<dbReference type="Pfam" id="PF00005">
    <property type="entry name" value="ABC_tran"/>
    <property type="match status" value="1"/>
</dbReference>
<feature type="transmembrane region" description="Helical" evidence="9">
    <location>
        <begin position="20"/>
        <end position="41"/>
    </location>
</feature>
<dbReference type="InterPro" id="IPR039421">
    <property type="entry name" value="Type_1_exporter"/>
</dbReference>
<dbReference type="SMART" id="SM00382">
    <property type="entry name" value="AAA"/>
    <property type="match status" value="1"/>
</dbReference>
<proteinExistence type="predicted"/>
<dbReference type="Gene3D" id="3.40.50.300">
    <property type="entry name" value="P-loop containing nucleotide triphosphate hydrolases"/>
    <property type="match status" value="1"/>
</dbReference>
<dbReference type="GO" id="GO:0005886">
    <property type="term" value="C:plasma membrane"/>
    <property type="evidence" value="ECO:0007669"/>
    <property type="project" value="UniProtKB-SubCell"/>
</dbReference>
<dbReference type="InterPro" id="IPR003439">
    <property type="entry name" value="ABC_transporter-like_ATP-bd"/>
</dbReference>
<evidence type="ECO:0000256" key="8">
    <source>
        <dbReference type="ARBA" id="ARBA00023136"/>
    </source>
</evidence>
<dbReference type="Gene3D" id="1.20.1560.10">
    <property type="entry name" value="ABC transporter type 1, transmembrane domain"/>
    <property type="match status" value="1"/>
</dbReference>
<dbReference type="InterPro" id="IPR011527">
    <property type="entry name" value="ABC1_TM_dom"/>
</dbReference>
<name>A0A4U0FCP8_9BACL</name>
<sequence>MDSLKKSFSFILRNRTGKIWVALTAIAALFEGFVPFILVWITKSIFDLVAKALRTSQSDLYLHAIWMLLLFVLINLLAAAIRFMNEFYTQKTQSRLDHDLEYLLIKKVANDPISNFDIPDYHNHFSRLQGSVGNKIILPVQNIFATLKQTISCVTFICYLTTIHWSLVLLAIVSCIPLIVMQFKLVRVRFFTNLYQTPLFREINYLKYLLTARENVKEIRIFGLANHLLNKWSEKYLNRASEILKVQTKQTMLKLGVEINSALIYLLATSTLLLMTRANFITFSIGDFFAIIQSVQNLQHSFNELNSIFSKIYESNMYVSDFQNFMKNDQEKSTQRDIKTLSQPLTKGIVVDKLSFSYGQGKTPVLENVSFEIKPGEKVAIVGANGSGKTTLIKCLIGLYPVSYGSIYINGIDINEISKADLRKNITVIFQDFIKYHFSIRENIAIGNVDAISNLDEISRVSQLTGIHEYINVLPDQYETKLGNVLTEGIDLSGGQWQKIALSRALFSDGQIIVLDEPTSSMDPLAELDIFNSFEALVSEKTAIFISHRLAVSRIADKILVMKAGRLVEQGTHEELMKKEKEYYSMFMAQAKWYEKDKSGVA</sequence>
<protein>
    <submittedName>
        <fullName evidence="12">ABC transporter ATP-binding protein</fullName>
    </submittedName>
</protein>
<dbReference type="InterPro" id="IPR003593">
    <property type="entry name" value="AAA+_ATPase"/>
</dbReference>
<feature type="domain" description="ABC transmembrane type-1" evidence="11">
    <location>
        <begin position="22"/>
        <end position="314"/>
    </location>
</feature>
<dbReference type="Proteomes" id="UP000309673">
    <property type="component" value="Unassembled WGS sequence"/>
</dbReference>
<dbReference type="PANTHER" id="PTHR24221:SF646">
    <property type="entry name" value="HAEMOLYSIN SECRETION ATP-BINDING PROTEIN"/>
    <property type="match status" value="1"/>
</dbReference>
<evidence type="ECO:0000256" key="5">
    <source>
        <dbReference type="ARBA" id="ARBA00022741"/>
    </source>
</evidence>
<feature type="domain" description="ABC transporter" evidence="10">
    <location>
        <begin position="349"/>
        <end position="589"/>
    </location>
</feature>
<comment type="caution">
    <text evidence="12">The sequence shown here is derived from an EMBL/GenBank/DDBJ whole genome shotgun (WGS) entry which is preliminary data.</text>
</comment>
<dbReference type="SUPFAM" id="SSF90123">
    <property type="entry name" value="ABC transporter transmembrane region"/>
    <property type="match status" value="1"/>
</dbReference>
<accession>A0A4U0FCP8</accession>
<feature type="transmembrane region" description="Helical" evidence="9">
    <location>
        <begin position="163"/>
        <end position="181"/>
    </location>
</feature>
<dbReference type="SUPFAM" id="SSF52540">
    <property type="entry name" value="P-loop containing nucleoside triphosphate hydrolases"/>
    <property type="match status" value="1"/>
</dbReference>
<comment type="subcellular location">
    <subcellularLocation>
        <location evidence="1">Cell membrane</location>
        <topology evidence="1">Multi-pass membrane protein</topology>
    </subcellularLocation>
</comment>
<evidence type="ECO:0000256" key="1">
    <source>
        <dbReference type="ARBA" id="ARBA00004651"/>
    </source>
</evidence>
<evidence type="ECO:0000256" key="3">
    <source>
        <dbReference type="ARBA" id="ARBA00022475"/>
    </source>
</evidence>
<dbReference type="FunFam" id="3.40.50.300:FF:000221">
    <property type="entry name" value="Multidrug ABC transporter ATP-binding protein"/>
    <property type="match status" value="1"/>
</dbReference>
<evidence type="ECO:0000259" key="10">
    <source>
        <dbReference type="PROSITE" id="PS50893"/>
    </source>
</evidence>
<dbReference type="GO" id="GO:0005524">
    <property type="term" value="F:ATP binding"/>
    <property type="evidence" value="ECO:0007669"/>
    <property type="project" value="UniProtKB-KW"/>
</dbReference>
<dbReference type="GO" id="GO:0016887">
    <property type="term" value="F:ATP hydrolysis activity"/>
    <property type="evidence" value="ECO:0007669"/>
    <property type="project" value="InterPro"/>
</dbReference>
<keyword evidence="8 9" id="KW-0472">Membrane</keyword>
<reference evidence="12 13" key="1">
    <citation type="submission" date="2019-04" db="EMBL/GenBank/DDBJ databases">
        <title>Cohnella sp. nov., isolated from soil.</title>
        <authorList>
            <person name="Kim W."/>
        </authorList>
    </citation>
    <scope>NUCLEOTIDE SEQUENCE [LARGE SCALE GENOMIC DNA]</scope>
    <source>
        <strain evidence="12 13">CAU 1483</strain>
    </source>
</reference>
<keyword evidence="4 9" id="KW-0812">Transmembrane</keyword>
<dbReference type="GO" id="GO:0034040">
    <property type="term" value="F:ATPase-coupled lipid transmembrane transporter activity"/>
    <property type="evidence" value="ECO:0007669"/>
    <property type="project" value="TreeGrafter"/>
</dbReference>
<evidence type="ECO:0000259" key="11">
    <source>
        <dbReference type="PROSITE" id="PS50929"/>
    </source>
</evidence>
<evidence type="ECO:0000256" key="4">
    <source>
        <dbReference type="ARBA" id="ARBA00022692"/>
    </source>
</evidence>
<dbReference type="EMBL" id="SUPK01000003">
    <property type="protein sequence ID" value="TJY42666.1"/>
    <property type="molecule type" value="Genomic_DNA"/>
</dbReference>
<feature type="transmembrane region" description="Helical" evidence="9">
    <location>
        <begin position="61"/>
        <end position="81"/>
    </location>
</feature>
<evidence type="ECO:0000256" key="2">
    <source>
        <dbReference type="ARBA" id="ARBA00022448"/>
    </source>
</evidence>
<dbReference type="PANTHER" id="PTHR24221">
    <property type="entry name" value="ATP-BINDING CASSETTE SUB-FAMILY B"/>
    <property type="match status" value="1"/>
</dbReference>
<evidence type="ECO:0000256" key="7">
    <source>
        <dbReference type="ARBA" id="ARBA00022989"/>
    </source>
</evidence>
<dbReference type="RefSeq" id="WP_136777085.1">
    <property type="nucleotide sequence ID" value="NZ_SUPK01000003.1"/>
</dbReference>
<keyword evidence="13" id="KW-1185">Reference proteome</keyword>
<dbReference type="PROSITE" id="PS50929">
    <property type="entry name" value="ABC_TM1F"/>
    <property type="match status" value="1"/>
</dbReference>
<dbReference type="InterPro" id="IPR036640">
    <property type="entry name" value="ABC1_TM_sf"/>
</dbReference>
<keyword evidence="3" id="KW-1003">Cell membrane</keyword>
<evidence type="ECO:0000313" key="12">
    <source>
        <dbReference type="EMBL" id="TJY42666.1"/>
    </source>
</evidence>
<keyword evidence="2" id="KW-0813">Transport</keyword>
<keyword evidence="6 12" id="KW-0067">ATP-binding</keyword>
<organism evidence="12 13">
    <name type="scientific">Cohnella pontilimi</name>
    <dbReference type="NCBI Taxonomy" id="2564100"/>
    <lineage>
        <taxon>Bacteria</taxon>
        <taxon>Bacillati</taxon>
        <taxon>Bacillota</taxon>
        <taxon>Bacilli</taxon>
        <taxon>Bacillales</taxon>
        <taxon>Paenibacillaceae</taxon>
        <taxon>Cohnella</taxon>
    </lineage>
</organism>
<evidence type="ECO:0000313" key="13">
    <source>
        <dbReference type="Proteomes" id="UP000309673"/>
    </source>
</evidence>
<evidence type="ECO:0000256" key="6">
    <source>
        <dbReference type="ARBA" id="ARBA00022840"/>
    </source>
</evidence>
<dbReference type="PROSITE" id="PS50893">
    <property type="entry name" value="ABC_TRANSPORTER_2"/>
    <property type="match status" value="1"/>
</dbReference>
<keyword evidence="7 9" id="KW-1133">Transmembrane helix</keyword>
<dbReference type="Pfam" id="PF00664">
    <property type="entry name" value="ABC_membrane"/>
    <property type="match status" value="1"/>
</dbReference>
<keyword evidence="5" id="KW-0547">Nucleotide-binding</keyword>
<dbReference type="OrthoDB" id="9806127at2"/>
<dbReference type="GO" id="GO:0140359">
    <property type="term" value="F:ABC-type transporter activity"/>
    <property type="evidence" value="ECO:0007669"/>
    <property type="project" value="InterPro"/>
</dbReference>
<evidence type="ECO:0000256" key="9">
    <source>
        <dbReference type="SAM" id="Phobius"/>
    </source>
</evidence>